<dbReference type="STRING" id="1123491.SAMN02745782_03105"/>
<sequence>MHYDVFNGDADGIIALLQLRLAKPCDSQLITGVKRDIQLLRALSVSVGDSVTVLDISLAKNAIDLRRILDSGAQVFYADHHQAGTIPEHPNLTTMIDLSANICTGLIVDRFLQGQYHHWAITSAYGDNLLETGDHLAELAGLSHFQAGQLKRLGTLINYNGYGQSLQDLHYHPADLFRALLHYPSPFDLIADPQSPYTKLDKAYHQDMEQVLAFSAYYESDTLRVFELPAEALSYRVSGAYSNLLANQQTQKAHIVLTRLGQDNYTASLRAPLANKQGAGGICAQFPSGGGREAAGGINRLPQQSLSRLIFMVEEYYRTKV</sequence>
<dbReference type="EMBL" id="FUXB01000020">
    <property type="protein sequence ID" value="SKA24680.1"/>
    <property type="molecule type" value="Genomic_DNA"/>
</dbReference>
<protein>
    <recommendedName>
        <fullName evidence="3">Single-stranded DNA-specific exonuclease, DHH superfamily, may be involved in DNA replication intiation</fullName>
    </recommendedName>
</protein>
<gene>
    <name evidence="1" type="ORF">SAMN02745782_03105</name>
</gene>
<name>A0A1T4S8Q3_VIBCI</name>
<dbReference type="Proteomes" id="UP000190834">
    <property type="component" value="Unassembled WGS sequence"/>
</dbReference>
<proteinExistence type="predicted"/>
<evidence type="ECO:0008006" key="3">
    <source>
        <dbReference type="Google" id="ProtNLM"/>
    </source>
</evidence>
<dbReference type="InterPro" id="IPR038763">
    <property type="entry name" value="DHH_sf"/>
</dbReference>
<evidence type="ECO:0000313" key="2">
    <source>
        <dbReference type="Proteomes" id="UP000190834"/>
    </source>
</evidence>
<evidence type="ECO:0000313" key="1">
    <source>
        <dbReference type="EMBL" id="SKA24680.1"/>
    </source>
</evidence>
<dbReference type="GeneID" id="70584663"/>
<keyword evidence="2" id="KW-1185">Reference proteome</keyword>
<accession>A0A1T4S8Q3</accession>
<dbReference type="RefSeq" id="WP_078927437.1">
    <property type="nucleotide sequence ID" value="NZ_FUXB01000020.1"/>
</dbReference>
<organism evidence="1 2">
    <name type="scientific">Vibrio cincinnatiensis DSM 19608</name>
    <dbReference type="NCBI Taxonomy" id="1123491"/>
    <lineage>
        <taxon>Bacteria</taxon>
        <taxon>Pseudomonadati</taxon>
        <taxon>Pseudomonadota</taxon>
        <taxon>Gammaproteobacteria</taxon>
        <taxon>Vibrionales</taxon>
        <taxon>Vibrionaceae</taxon>
        <taxon>Vibrio</taxon>
    </lineage>
</organism>
<dbReference type="OrthoDB" id="5429547at2"/>
<reference evidence="2" key="1">
    <citation type="submission" date="2017-02" db="EMBL/GenBank/DDBJ databases">
        <authorList>
            <person name="Varghese N."/>
            <person name="Submissions S."/>
        </authorList>
    </citation>
    <scope>NUCLEOTIDE SEQUENCE [LARGE SCALE GENOMIC DNA]</scope>
    <source>
        <strain evidence="2">DSM 19608</strain>
    </source>
</reference>
<dbReference type="AlphaFoldDB" id="A0A1T4S8Q3"/>
<dbReference type="SUPFAM" id="SSF64182">
    <property type="entry name" value="DHH phosphoesterases"/>
    <property type="match status" value="1"/>
</dbReference>